<protein>
    <submittedName>
        <fullName evidence="1">Uncharacterized protein</fullName>
    </submittedName>
</protein>
<evidence type="ECO:0000313" key="1">
    <source>
        <dbReference type="EMBL" id="KAJ5192608.1"/>
    </source>
</evidence>
<dbReference type="EMBL" id="JAPQKQ010000006">
    <property type="protein sequence ID" value="KAJ5192608.1"/>
    <property type="molecule type" value="Genomic_DNA"/>
</dbReference>
<keyword evidence="2" id="KW-1185">Reference proteome</keyword>
<reference evidence="1" key="1">
    <citation type="submission" date="2022-11" db="EMBL/GenBank/DDBJ databases">
        <authorList>
            <person name="Petersen C."/>
        </authorList>
    </citation>
    <scope>NUCLEOTIDE SEQUENCE</scope>
    <source>
        <strain evidence="1">IBT 20477</strain>
    </source>
</reference>
<dbReference type="AlphaFoldDB" id="A0A9W9M8E1"/>
<name>A0A9W9M8E1_9EURO</name>
<gene>
    <name evidence="1" type="ORF">N7449_008750</name>
</gene>
<evidence type="ECO:0000313" key="2">
    <source>
        <dbReference type="Proteomes" id="UP001150942"/>
    </source>
</evidence>
<reference evidence="1" key="2">
    <citation type="journal article" date="2023" name="IMA Fungus">
        <title>Comparative genomic study of the Penicillium genus elucidates a diverse pangenome and 15 lateral gene transfer events.</title>
        <authorList>
            <person name="Petersen C."/>
            <person name="Sorensen T."/>
            <person name="Nielsen M.R."/>
            <person name="Sondergaard T.E."/>
            <person name="Sorensen J.L."/>
            <person name="Fitzpatrick D.A."/>
            <person name="Frisvad J.C."/>
            <person name="Nielsen K.L."/>
        </authorList>
    </citation>
    <scope>NUCLEOTIDE SEQUENCE</scope>
    <source>
        <strain evidence="1">IBT 20477</strain>
    </source>
</reference>
<dbReference type="OrthoDB" id="4366531at2759"/>
<organism evidence="1 2">
    <name type="scientific">Penicillium cf. viridicatum</name>
    <dbReference type="NCBI Taxonomy" id="2972119"/>
    <lineage>
        <taxon>Eukaryota</taxon>
        <taxon>Fungi</taxon>
        <taxon>Dikarya</taxon>
        <taxon>Ascomycota</taxon>
        <taxon>Pezizomycotina</taxon>
        <taxon>Eurotiomycetes</taxon>
        <taxon>Eurotiomycetidae</taxon>
        <taxon>Eurotiales</taxon>
        <taxon>Aspergillaceae</taxon>
        <taxon>Penicillium</taxon>
    </lineage>
</organism>
<proteinExistence type="predicted"/>
<comment type="caution">
    <text evidence="1">The sequence shown here is derived from an EMBL/GenBank/DDBJ whole genome shotgun (WGS) entry which is preliminary data.</text>
</comment>
<dbReference type="Proteomes" id="UP001150942">
    <property type="component" value="Unassembled WGS sequence"/>
</dbReference>
<sequence>MTIIHCVTSSKPSPAQGTAPTSINRQLSTRRFIVIFVLSFEVRILASKCETGAVLGLRRYFFTTERIAGTTLNPTPLSNATRSAVIIGMKANVVISSPELDLLNRVKTKSTITTLGITILKGSTLMSDNPIHPQSTTSTRKMT</sequence>
<accession>A0A9W9M8E1</accession>